<dbReference type="AlphaFoldDB" id="A0A0G2J389"/>
<reference evidence="2" key="1">
    <citation type="journal article" date="2015" name="PLoS Genet.">
        <title>The dynamic genome and transcriptome of the human fungal pathogen Blastomyces and close relative Emmonsia.</title>
        <authorList>
            <person name="Munoz J.F."/>
            <person name="Gauthier G.M."/>
            <person name="Desjardins C.A."/>
            <person name="Gallo J.E."/>
            <person name="Holder J."/>
            <person name="Sullivan T.D."/>
            <person name="Marty A.J."/>
            <person name="Carmen J.C."/>
            <person name="Chen Z."/>
            <person name="Ding L."/>
            <person name="Gujja S."/>
            <person name="Magrini V."/>
            <person name="Misas E."/>
            <person name="Mitreva M."/>
            <person name="Priest M."/>
            <person name="Saif S."/>
            <person name="Whiston E.A."/>
            <person name="Young S."/>
            <person name="Zeng Q."/>
            <person name="Goldman W.E."/>
            <person name="Mardis E.R."/>
            <person name="Taylor J.W."/>
            <person name="McEwen J.G."/>
            <person name="Clay O.K."/>
            <person name="Klein B.S."/>
            <person name="Cuomo C.A."/>
        </authorList>
    </citation>
    <scope>NUCLEOTIDE SEQUENCE [LARGE SCALE GENOMIC DNA]</scope>
    <source>
        <strain evidence="2">UAMH 3008</strain>
    </source>
</reference>
<sequence>MISNMCQGFALAPAKSQLWIWATSFRVVKSSSIWKVREVLLRHYPDLLLLLDPTGSMRCELLRLMEYYRDGGVVRTPHL</sequence>
<comment type="caution">
    <text evidence="1">The sequence shown here is derived from an EMBL/GenBank/DDBJ whole genome shotgun (WGS) entry which is preliminary data.</text>
</comment>
<evidence type="ECO:0000313" key="2">
    <source>
        <dbReference type="Proteomes" id="UP000034164"/>
    </source>
</evidence>
<proteinExistence type="predicted"/>
<evidence type="ECO:0000313" key="1">
    <source>
        <dbReference type="EMBL" id="KKZ64789.1"/>
    </source>
</evidence>
<protein>
    <submittedName>
        <fullName evidence="1">Uncharacterized protein</fullName>
    </submittedName>
</protein>
<dbReference type="EMBL" id="LCZI01000742">
    <property type="protein sequence ID" value="KKZ64789.1"/>
    <property type="molecule type" value="Genomic_DNA"/>
</dbReference>
<dbReference type="VEuPathDB" id="FungiDB:EMCG_09309"/>
<dbReference type="Proteomes" id="UP000034164">
    <property type="component" value="Unassembled WGS sequence"/>
</dbReference>
<organism evidence="1 2">
    <name type="scientific">[Emmonsia] crescens</name>
    <dbReference type="NCBI Taxonomy" id="73230"/>
    <lineage>
        <taxon>Eukaryota</taxon>
        <taxon>Fungi</taxon>
        <taxon>Dikarya</taxon>
        <taxon>Ascomycota</taxon>
        <taxon>Pezizomycotina</taxon>
        <taxon>Eurotiomycetes</taxon>
        <taxon>Eurotiomycetidae</taxon>
        <taxon>Onygenales</taxon>
        <taxon>Ajellomycetaceae</taxon>
        <taxon>Emergomyces</taxon>
    </lineage>
</organism>
<gene>
    <name evidence="1" type="ORF">EMCG_09309</name>
</gene>
<name>A0A0G2J389_9EURO</name>
<accession>A0A0G2J389</accession>